<dbReference type="InterPro" id="IPR022099">
    <property type="entry name" value="DUF3638"/>
</dbReference>
<proteinExistence type="predicted"/>
<gene>
    <name evidence="11" type="ORF">BSP0115_LOCUS2683</name>
</gene>
<evidence type="ECO:0000256" key="4">
    <source>
        <dbReference type="ARBA" id="ARBA00022786"/>
    </source>
</evidence>
<accession>A0A7S1C6A7</accession>
<evidence type="ECO:0000256" key="1">
    <source>
        <dbReference type="ARBA" id="ARBA00000707"/>
    </source>
</evidence>
<dbReference type="EC" id="3.4.19.12" evidence="2"/>
<reference evidence="11" key="1">
    <citation type="submission" date="2021-01" db="EMBL/GenBank/DDBJ databases">
        <authorList>
            <person name="Corre E."/>
            <person name="Pelletier E."/>
            <person name="Niang G."/>
            <person name="Scheremetjew M."/>
            <person name="Finn R."/>
            <person name="Kale V."/>
            <person name="Holt S."/>
            <person name="Cochrane G."/>
            <person name="Meng A."/>
            <person name="Brown T."/>
            <person name="Cohen L."/>
        </authorList>
    </citation>
    <scope>NUCLEOTIDE SEQUENCE</scope>
    <source>
        <strain evidence="11">Ms1</strain>
    </source>
</reference>
<evidence type="ECO:0000259" key="9">
    <source>
        <dbReference type="Pfam" id="PF12340"/>
    </source>
</evidence>
<dbReference type="GO" id="GO:0004843">
    <property type="term" value="F:cysteine-type deubiquitinase activity"/>
    <property type="evidence" value="ECO:0007669"/>
    <property type="project" value="UniProtKB-EC"/>
</dbReference>
<keyword evidence="6" id="KW-0788">Thiol protease</keyword>
<comment type="catalytic activity">
    <reaction evidence="1">
        <text>Thiol-dependent hydrolysis of ester, thioester, amide, peptide and isopeptide bonds formed by the C-terminal Gly of ubiquitin (a 76-residue protein attached to proteins as an intracellular targeting signal).</text>
        <dbReference type="EC" id="3.4.19.12"/>
    </reaction>
</comment>
<dbReference type="Pfam" id="PF12359">
    <property type="entry name" value="DUF3645"/>
    <property type="match status" value="1"/>
</dbReference>
<feature type="region of interest" description="Disordered" evidence="8">
    <location>
        <begin position="14"/>
        <end position="38"/>
    </location>
</feature>
<sequence>MAAVAAGGPVPALPFPVATGAPAPSTLPPSGEATRRSKARRDLVAPLYHFTSLMEEDLGQQNSSTACARMVADWLKSDASLLASEAVAGADAGDALSLRQQLRMAQEVLSGQCPTVTIKWYGPYGAAIVCTTTPCPAAGGEGHDMPRCGWCSRRFDLLALDSWRATTFTGANMPAPVPTAVCDGHRMVPLQDRCRTPLPEVYVKVKTLLDEAAAATSGNKGARRSQPGQYGHQKTPGFLWAIAFDAIAHDMEWVGKTDSKTTEDRTMPIGGFTDVGLHTGGVPRPTSWPLAFEALRFVLSLGTTPSLTNPALFARIRCYFDVWVAEQLLPAPCDAVVVDDVNDVMRTIDAATRRLCEGHLSDADCRALSERIVRIRESLDSAVDAALRSTSDAVSLPPDLDMATFRDVRATLPDTLASPDIPSLDKLRGIALTNLQSAPSAPLHTLGTAASMLTDAVIDEWHVWSARVLWIRPGTKSLPDQAVQYFLRNFERFIFSIVPGEDDLCGGLTEDGSQTLLDLVNKHHKFAMHGTLPRVRAKAEDGRLQKGQWMMDVVVRSRHALVAWSAFCVVHASAAANYDDLRRGSDFGLALNVADLRHLTLDDHGAVLAQARVSRYLVAHSNSCHRLFHPGDMDTTARFAELVAASDEKLADFVTTAKRSARERVDGHWKRVEDQKLQWQAADAAAKQAERAWRECPHRGPCDHHSNYQRTKSRADKLASPPWMLHQPLPESRAAMHVIMFFLWPPQRLAALMRATFMAQGCLLPVAEEGSTESWLDHAQSCVEMTKYGGIADRQWSKFAPHSTKSRLKLTHDRFHCAENPRHITDMTDKERDGVWYPPGSYSLAWEPECKRCGFDGDHPFGSVDPASAINLFTSRVGDEFRKLQDAMALSETSVSGKIDGWGSFRRYDRTTRGNMPYAQVSDPLPGTSSVAQLSFSGLRAEPLLQLRKLCVALRRRALPFESRDVAILLRQALYHIGPSNCSAVGHGGAGGDGDEGSRSDRIDLAWKRELEDGGDVPATLLGELSALANELSHKPREVSALLLLGQCAAYIAEWHVDGAAVVRQFASVAYDRAQEVEVVDGDADGNVACERKYRLLAYAVLVLACGDKRVLSSDDVELLVKMIVSLHCVGTVETEQQEATVKDLGTAIRSVMARRADDLADKAEGAQHILTNAVRHAFSGMTVSDSLRWVRMRDDKDADSTTVCFEAEDTSGDEAHLWNVNLLNGVVLYDGEPHKRLGVSITSHELYKRTFGDFDFAVVAAGSRWLRTIRKVNDHFAYKFRISDGQLHVREIDLARSRDDDPTCEYELELLDHNWCPDLPVRLRELHGHWLDRRSRRVVLRGVRFSDREERHVVEVGVSGVPTIVCRSPLALKRWGAGRLVLAADERARLLLKVLGKFERPETIHVYATEDTPATLAIVHLPRYELALQLMPTGELVCMDHHKGFRVAERQMLCDTLMGFHGYLVLQHANHPTRIVMPAGHVVATGDRGVTAARATIKVSAEPGAKLRAHAYDEHSQFHEFLSKDVEARLQLAAVFATISTLLPMERLRCTGAERALELVRRSSLDRPATNHEAEHLDTIVEVSGATPSVALAAHLLRRRAHVPSFLYPRSDDDARSKHADDFLATHASGGDHMDADTLLAKAAYCEQRVHGCGRWTLNAGDERTLGIVGHKFEHTVVNRLDVMQVRTAHDSHAAVGAACVNELEKLLIDVESAAALVPRVRDLIDREYEVIQQDLELPTYMLQAQLACNQLSQPRQLDVAMALLPTAYGHSSPLRALNPSLSDAALERMRPHVLSWASLCVFAGKLQRLQAASADDRPFIWEKERHARTWTIDERPEWLLFEVWSELQIRPAQHQVAAQLLATIECGHQSATQLNMGEGKTRVIVPMLLLTIGALQEPSAKRLKRVIVPASLLGELKGVYHHSLAASPMHMRVMGMPFDREVRLDAHAAARLHDAVDELRTDGGALLVTAQQLLSLRLKSAEGALIDIDRERAVDEATTAAEARVPPVAAIVSAILAMEGVDIIDECDEVLEPTRQLVYAIGTSTTLDALVSRYNVARALLAVVSQSALREDVECVVLRRRRRYVDSVVLVKSTDGKLASHVLEKVIASPPHELRWLKHWWRANGAKEETIRAFLLDRTQPAVGGFLEALKSDRRHDLLALRGFLAFGYLERALRKRHRIDYGVDRTSRRLKRIAIPFRACDTPKSRSEFQHPDLGLMLTLLAYEDDGLSHDEVGEAVRILLTRVDGVEQQRSIYRGWFEAASKSEAVRTTPWCGTHLGSVLESIDALEKIDPSNRAQAALLTAVYKDCPLTTAFWLQQCVFPQETRQFPKQIAGTPWNLVENPATVGFSGTRDTDALYPQPLRQLQEVHAARGTDDLMRSLLLKHASIVRLPTEADGESARLPMWKQLLNFVSTLACDPGAKHGGRVSALIDAGALLVGVSPPDAAEYLLSEDRLPTEKPGVLFYRAGSRSGMPGESDGWFVRDRHGTETPRTTSALDEQSLFAVFDEYRCRGADVRLPSDAVAVLTVARNTRRDTLMQAAGRLRKFGSDQRILLVCTPDAEVSIREGSLLRSGAEMTVDHIVSWSNANVRRLIKHAMPLWVRQAAHHARTQRRLDRLPEDVSSTLSELYKEPDAPVSLMGLAVSERDRLLADVRDSDDDVGELRKKLDAMCDAVADVAGDDEGGAAVDVLDTECERELEQEEEVEEERQVERARKVPAAHLEWSYASALVTDESGGPAAAFLESLVEFSHAFKAVVVDKRMGDIGWPTSIFCTRNFFATVAAQPDVPDSSGGDANLRVIDAFLLYGSGATVLLTDTEAEHVLTAILDHVGASDEASDVRLTHLSCEAAANDKEGAPAPAPLSRSRSITSPTLRASPEHLAAFLLFNAETRLTSSPHGITDGVEGAVEAMLRDASVTSDAVAALMRARAQSAAYERSDLQAIVERVYPA</sequence>
<keyword evidence="3" id="KW-0645">Protease</keyword>
<evidence type="ECO:0000256" key="5">
    <source>
        <dbReference type="ARBA" id="ARBA00022801"/>
    </source>
</evidence>
<evidence type="ECO:0000256" key="6">
    <source>
        <dbReference type="ARBA" id="ARBA00022807"/>
    </source>
</evidence>
<dbReference type="Pfam" id="PF12340">
    <property type="entry name" value="DUF3638"/>
    <property type="match status" value="1"/>
</dbReference>
<dbReference type="GO" id="GO:0006508">
    <property type="term" value="P:proteolysis"/>
    <property type="evidence" value="ECO:0007669"/>
    <property type="project" value="UniProtKB-KW"/>
</dbReference>
<dbReference type="PANTHER" id="PTHR13367">
    <property type="entry name" value="UBIQUITIN THIOESTERASE"/>
    <property type="match status" value="1"/>
</dbReference>
<evidence type="ECO:0000256" key="3">
    <source>
        <dbReference type="ARBA" id="ARBA00022670"/>
    </source>
</evidence>
<dbReference type="PANTHER" id="PTHR13367:SF33">
    <property type="entry name" value="P-LOOP CONTAINING NUCLEOSIDE TRIPHOSPHATE HYDROLASE PROTEIN"/>
    <property type="match status" value="1"/>
</dbReference>
<organism evidence="11">
    <name type="scientific">Bicosoecida sp. CB-2014</name>
    <dbReference type="NCBI Taxonomy" id="1486930"/>
    <lineage>
        <taxon>Eukaryota</taxon>
        <taxon>Sar</taxon>
        <taxon>Stramenopiles</taxon>
        <taxon>Bigyra</taxon>
        <taxon>Opalozoa</taxon>
        <taxon>Bicosoecida</taxon>
    </lineage>
</organism>
<evidence type="ECO:0000256" key="8">
    <source>
        <dbReference type="SAM" id="MobiDB-lite"/>
    </source>
</evidence>
<feature type="domain" description="DUF3645" evidence="10">
    <location>
        <begin position="2191"/>
        <end position="2222"/>
    </location>
</feature>
<evidence type="ECO:0000313" key="11">
    <source>
        <dbReference type="EMBL" id="CAD8909479.1"/>
    </source>
</evidence>
<evidence type="ECO:0000259" key="10">
    <source>
        <dbReference type="Pfam" id="PF12359"/>
    </source>
</evidence>
<dbReference type="InterPro" id="IPR022105">
    <property type="entry name" value="DUF3645"/>
</dbReference>
<dbReference type="EMBL" id="HBFS01003943">
    <property type="protein sequence ID" value="CAD8909479.1"/>
    <property type="molecule type" value="Transcribed_RNA"/>
</dbReference>
<keyword evidence="4" id="KW-0833">Ubl conjugation pathway</keyword>
<protein>
    <recommendedName>
        <fullName evidence="2">ubiquitinyl hydrolase 1</fullName>
        <ecNumber evidence="2">3.4.19.12</ecNumber>
    </recommendedName>
</protein>
<dbReference type="InterPro" id="IPR051346">
    <property type="entry name" value="OTU_Deubiquitinase"/>
</dbReference>
<keyword evidence="7" id="KW-0175">Coiled coil</keyword>
<keyword evidence="5" id="KW-0378">Hydrolase</keyword>
<feature type="coiled-coil region" evidence="7">
    <location>
        <begin position="2691"/>
        <end position="2720"/>
    </location>
</feature>
<evidence type="ECO:0000256" key="2">
    <source>
        <dbReference type="ARBA" id="ARBA00012759"/>
    </source>
</evidence>
<name>A0A7S1C6A7_9STRA</name>
<feature type="domain" description="DUF3638" evidence="9">
    <location>
        <begin position="1830"/>
        <end position="2070"/>
    </location>
</feature>
<evidence type="ECO:0000256" key="7">
    <source>
        <dbReference type="SAM" id="Coils"/>
    </source>
</evidence>